<evidence type="ECO:0000256" key="1">
    <source>
        <dbReference type="SAM" id="Coils"/>
    </source>
</evidence>
<feature type="region of interest" description="Disordered" evidence="2">
    <location>
        <begin position="500"/>
        <end position="528"/>
    </location>
</feature>
<feature type="coiled-coil region" evidence="1">
    <location>
        <begin position="108"/>
        <end position="193"/>
    </location>
</feature>
<reference evidence="4" key="1">
    <citation type="submission" date="2017-02" db="EMBL/GenBank/DDBJ databases">
        <title>Comparative genomics and description of representatives of a novel lineage of planctomycetes thriving in anoxic sediments.</title>
        <authorList>
            <person name="Spring S."/>
            <person name="Bunk B."/>
            <person name="Sproer C."/>
        </authorList>
    </citation>
    <scope>NUCLEOTIDE SEQUENCE [LARGE SCALE GENOMIC DNA]</scope>
    <source>
        <strain evidence="4">ST-NAGAB-D1</strain>
    </source>
</reference>
<evidence type="ECO:0000313" key="3">
    <source>
        <dbReference type="EMBL" id="AQT68614.1"/>
    </source>
</evidence>
<dbReference type="EMBL" id="CP019791">
    <property type="protein sequence ID" value="AQT68614.1"/>
    <property type="molecule type" value="Genomic_DNA"/>
</dbReference>
<evidence type="ECO:0000256" key="2">
    <source>
        <dbReference type="SAM" id="MobiDB-lite"/>
    </source>
</evidence>
<feature type="coiled-coil region" evidence="1">
    <location>
        <begin position="220"/>
        <end position="309"/>
    </location>
</feature>
<dbReference type="Proteomes" id="UP000189674">
    <property type="component" value="Chromosome"/>
</dbReference>
<gene>
    <name evidence="3" type="ORF">STSP2_01782</name>
</gene>
<keyword evidence="1" id="KW-0175">Coiled coil</keyword>
<dbReference type="PROSITE" id="PS51257">
    <property type="entry name" value="PROKAR_LIPOPROTEIN"/>
    <property type="match status" value="1"/>
</dbReference>
<sequence precursor="true">MLRSISVTIISIVLTSVFLGCSENPEDKAAKEIRAGVDQALGDVASKADYTSASQKLEGVLSRNQRDAGEKAVPGLLAAGNITLGQAEMMKANLGSVHKGINDRIESLSQTVREAADIELQKNTLEQLAESTEKQLETLKETLNGTSDSNSVEARLAQVNIKIEQLKGQIADLDNKLGQLKQKENEIQTQADTKFRKADLASGDQASELKQEGYDLLMSKNNYYVDIQELTDQIDDLQSRIDLLAPLKDRLERSRRLLAEKIANIQDVPERTDINEQIDDLRSRYQASLTAVNDSAAKLLERLQAYQAQVNGVASVFEASREEYLKKARRGVLSRDTTDAAIAQCYYGTGRLLSESQRFLLDNGERVASLATAADDSVNDKMTSVIEFCTTTSQEWRSQAMENLDSAIQAFDELTGQIRGDDQARCAVLKSELLAVHTKRSLADEMGSLDVYDAAVTKIDELTTAVAECDEDFSTSSLARFITEGVYYIPSLKTEEIIVKKEEPEEEPAEPGQMPGQEPGKADPNSLW</sequence>
<dbReference type="KEGG" id="alus:STSP2_01782"/>
<name>A0A1U9NLJ9_9BACT</name>
<accession>A0A1U9NLJ9</accession>
<organism evidence="3 4">
    <name type="scientific">Anaerohalosphaera lusitana</name>
    <dbReference type="NCBI Taxonomy" id="1936003"/>
    <lineage>
        <taxon>Bacteria</taxon>
        <taxon>Pseudomonadati</taxon>
        <taxon>Planctomycetota</taxon>
        <taxon>Phycisphaerae</taxon>
        <taxon>Sedimentisphaerales</taxon>
        <taxon>Anaerohalosphaeraceae</taxon>
        <taxon>Anaerohalosphaera</taxon>
    </lineage>
</organism>
<dbReference type="AlphaFoldDB" id="A0A1U9NLJ9"/>
<protein>
    <submittedName>
        <fullName evidence="3">Chromosome segregation protein</fullName>
    </submittedName>
</protein>
<keyword evidence="4" id="KW-1185">Reference proteome</keyword>
<dbReference type="STRING" id="1936003.STSP2_01782"/>
<proteinExistence type="predicted"/>
<evidence type="ECO:0000313" key="4">
    <source>
        <dbReference type="Proteomes" id="UP000189674"/>
    </source>
</evidence>
<feature type="compositionally biased region" description="Low complexity" evidence="2">
    <location>
        <begin position="510"/>
        <end position="519"/>
    </location>
</feature>
<dbReference type="RefSeq" id="WP_205848042.1">
    <property type="nucleotide sequence ID" value="NZ_CP019791.1"/>
</dbReference>